<dbReference type="GO" id="GO:0006355">
    <property type="term" value="P:regulation of DNA-templated transcription"/>
    <property type="evidence" value="ECO:0007669"/>
    <property type="project" value="InterPro"/>
</dbReference>
<feature type="region of interest" description="Disordered" evidence="1">
    <location>
        <begin position="1"/>
        <end position="69"/>
    </location>
</feature>
<dbReference type="AlphaFoldDB" id="A0A9P7Z7T4"/>
<dbReference type="EMBL" id="MU253796">
    <property type="protein sequence ID" value="KAG9246677.1"/>
    <property type="molecule type" value="Genomic_DNA"/>
</dbReference>
<dbReference type="GO" id="GO:0005634">
    <property type="term" value="C:nucleus"/>
    <property type="evidence" value="ECO:0007669"/>
    <property type="project" value="TreeGrafter"/>
</dbReference>
<name>A0A9P7Z7T4_9HELO</name>
<dbReference type="OrthoDB" id="1714508at2759"/>
<proteinExistence type="predicted"/>
<feature type="region of interest" description="Disordered" evidence="1">
    <location>
        <begin position="223"/>
        <end position="273"/>
    </location>
</feature>
<sequence length="273" mass="29574">MAGLVDYGSSDEEDSGREDAVPNSTNTVEANAILNENSNEQTGSSVNQENPTRNTNDCHKSTAPPMSVPAGPIIGPTMPADAMALSDLLEEENGSFTPQSPYSADRALIRDLTLPSIPNYSIPPSPPGSPVASTNAKFKHFLELKKQGIHFNEKLAKSAALKNPSLMQKLMDFADIDEVAEYGTTLPKELWNPAGFPEEAFKEKLAKSQKDMQEKAKGLRISLDFVPGSENSSRGGITKLRPSTSERVMASLDKGRSSSPHIQGVKRKTRFEN</sequence>
<feature type="compositionally biased region" description="Polar residues" evidence="1">
    <location>
        <begin position="229"/>
        <end position="246"/>
    </location>
</feature>
<dbReference type="Proteomes" id="UP000887226">
    <property type="component" value="Unassembled WGS sequence"/>
</dbReference>
<dbReference type="PANTHER" id="PTHR13464">
    <property type="entry name" value="TRANSCRIPTIONAL REGULATOR PROTEIN HCNGP"/>
    <property type="match status" value="1"/>
</dbReference>
<evidence type="ECO:0000256" key="1">
    <source>
        <dbReference type="SAM" id="MobiDB-lite"/>
    </source>
</evidence>
<gene>
    <name evidence="2" type="ORF">BJ878DRAFT_496130</name>
</gene>
<feature type="compositionally biased region" description="Basic residues" evidence="1">
    <location>
        <begin position="264"/>
        <end position="273"/>
    </location>
</feature>
<evidence type="ECO:0000313" key="3">
    <source>
        <dbReference type="Proteomes" id="UP000887226"/>
    </source>
</evidence>
<protein>
    <submittedName>
        <fullName evidence="2">HCNGP-like protein-domain-containing protein</fullName>
    </submittedName>
</protein>
<accession>A0A9P7Z7T4</accession>
<evidence type="ECO:0000313" key="2">
    <source>
        <dbReference type="EMBL" id="KAG9246677.1"/>
    </source>
</evidence>
<reference evidence="2" key="1">
    <citation type="journal article" date="2021" name="IMA Fungus">
        <title>Genomic characterization of three marine fungi, including Emericellopsis atlantica sp. nov. with signatures of a generalist lifestyle and marine biomass degradation.</title>
        <authorList>
            <person name="Hagestad O.C."/>
            <person name="Hou L."/>
            <person name="Andersen J.H."/>
            <person name="Hansen E.H."/>
            <person name="Altermark B."/>
            <person name="Li C."/>
            <person name="Kuhnert E."/>
            <person name="Cox R.J."/>
            <person name="Crous P.W."/>
            <person name="Spatafora J.W."/>
            <person name="Lail K."/>
            <person name="Amirebrahimi M."/>
            <person name="Lipzen A."/>
            <person name="Pangilinan J."/>
            <person name="Andreopoulos W."/>
            <person name="Hayes R.D."/>
            <person name="Ng V."/>
            <person name="Grigoriev I.V."/>
            <person name="Jackson S.A."/>
            <person name="Sutton T.D.S."/>
            <person name="Dobson A.D.W."/>
            <person name="Rama T."/>
        </authorList>
    </citation>
    <scope>NUCLEOTIDE SEQUENCE</scope>
    <source>
        <strain evidence="2">TRa3180A</strain>
    </source>
</reference>
<keyword evidence="3" id="KW-1185">Reference proteome</keyword>
<dbReference type="Pfam" id="PF07818">
    <property type="entry name" value="HCNGP"/>
    <property type="match status" value="1"/>
</dbReference>
<dbReference type="InterPro" id="IPR012479">
    <property type="entry name" value="SAP30BP"/>
</dbReference>
<dbReference type="PANTHER" id="PTHR13464:SF0">
    <property type="entry name" value="SAP30-BINDING PROTEIN"/>
    <property type="match status" value="1"/>
</dbReference>
<organism evidence="2 3">
    <name type="scientific">Calycina marina</name>
    <dbReference type="NCBI Taxonomy" id="1763456"/>
    <lineage>
        <taxon>Eukaryota</taxon>
        <taxon>Fungi</taxon>
        <taxon>Dikarya</taxon>
        <taxon>Ascomycota</taxon>
        <taxon>Pezizomycotina</taxon>
        <taxon>Leotiomycetes</taxon>
        <taxon>Helotiales</taxon>
        <taxon>Pezizellaceae</taxon>
        <taxon>Calycina</taxon>
    </lineage>
</organism>
<feature type="compositionally biased region" description="Polar residues" evidence="1">
    <location>
        <begin position="22"/>
        <end position="55"/>
    </location>
</feature>
<comment type="caution">
    <text evidence="2">The sequence shown here is derived from an EMBL/GenBank/DDBJ whole genome shotgun (WGS) entry which is preliminary data.</text>
</comment>